<reference evidence="3 6" key="1">
    <citation type="submission" date="2015-09" db="EMBL/GenBank/DDBJ databases">
        <authorList>
            <consortium name="Pathogen Informatics"/>
        </authorList>
    </citation>
    <scope>NUCLEOTIDE SEQUENCE [LARGE SCALE GENOMIC DNA]</scope>
    <source>
        <strain evidence="3 6">2789STDY5834842</strain>
    </source>
</reference>
<dbReference type="SUPFAM" id="SSF52540">
    <property type="entry name" value="P-loop containing nucleoside triphosphate hydrolases"/>
    <property type="match status" value="1"/>
</dbReference>
<evidence type="ECO:0000313" key="2">
    <source>
        <dbReference type="EMBL" id="ALK84016.1"/>
    </source>
</evidence>
<dbReference type="PANTHER" id="PTHR43581">
    <property type="entry name" value="ATP/GTP PHOSPHATASE"/>
    <property type="match status" value="1"/>
</dbReference>
<evidence type="ECO:0000313" key="4">
    <source>
        <dbReference type="EMBL" id="MBU9137644.1"/>
    </source>
</evidence>
<dbReference type="EMBL" id="CP013020">
    <property type="protein sequence ID" value="ALK84016.1"/>
    <property type="molecule type" value="Genomic_DNA"/>
</dbReference>
<dbReference type="GeneID" id="75111589"/>
<dbReference type="Proteomes" id="UP000736888">
    <property type="component" value="Unassembled WGS sequence"/>
</dbReference>
<dbReference type="Pfam" id="PF13476">
    <property type="entry name" value="AAA_23"/>
    <property type="match status" value="1"/>
</dbReference>
<name>A0A0P0LI18_PHOVU</name>
<dbReference type="InterPro" id="IPR003593">
    <property type="entry name" value="AAA+_ATPase"/>
</dbReference>
<dbReference type="RefSeq" id="WP_005682852.1">
    <property type="nucleotide sequence ID" value="NZ_CYZI01000015.1"/>
</dbReference>
<proteinExistence type="predicted"/>
<reference evidence="4" key="4">
    <citation type="submission" date="2021-06" db="EMBL/GenBank/DDBJ databases">
        <title>Collection of gut derived symbiotic bacterial strains cultured from healthy donors.</title>
        <authorList>
            <person name="Lin H."/>
            <person name="Littmann E."/>
            <person name="Pamer E.G."/>
        </authorList>
    </citation>
    <scope>NUCLEOTIDE SEQUENCE</scope>
    <source>
        <strain evidence="4">MSK.6.33</strain>
    </source>
</reference>
<dbReference type="GO" id="GO:0016887">
    <property type="term" value="F:ATP hydrolysis activity"/>
    <property type="evidence" value="ECO:0007669"/>
    <property type="project" value="InterPro"/>
</dbReference>
<dbReference type="EMBL" id="JAHPYS010000003">
    <property type="protein sequence ID" value="MBU9137644.1"/>
    <property type="molecule type" value="Genomic_DNA"/>
</dbReference>
<dbReference type="GO" id="GO:0006302">
    <property type="term" value="P:double-strand break repair"/>
    <property type="evidence" value="ECO:0007669"/>
    <property type="project" value="InterPro"/>
</dbReference>
<evidence type="ECO:0000313" key="6">
    <source>
        <dbReference type="Proteomes" id="UP000095333"/>
    </source>
</evidence>
<dbReference type="Gene3D" id="3.40.50.300">
    <property type="entry name" value="P-loop containing nucleotide triphosphate hydrolases"/>
    <property type="match status" value="1"/>
</dbReference>
<dbReference type="SMART" id="SM00382">
    <property type="entry name" value="AAA"/>
    <property type="match status" value="1"/>
</dbReference>
<dbReference type="PANTHER" id="PTHR43581:SF2">
    <property type="entry name" value="EXCINUCLEASE ATPASE SUBUNIT"/>
    <property type="match status" value="1"/>
</dbReference>
<accession>A0A0P0LI18</accession>
<reference evidence="5" key="2">
    <citation type="submission" date="2015-10" db="EMBL/GenBank/DDBJ databases">
        <title>Extensive mobilome-driven genome diversification in gut-associated Bacteroides vulgatus mpk.</title>
        <authorList>
            <person name="Beier S."/>
            <person name="Lange A."/>
            <person name="Huson D.H."/>
            <person name="Frick J.-S."/>
            <person name="Autenrieth I.B."/>
        </authorList>
    </citation>
    <scope>NUCLEOTIDE SEQUENCE [LARGE SCALE GENOMIC DNA]</scope>
    <source>
        <strain evidence="5">mpk</strain>
    </source>
</reference>
<dbReference type="PATRIC" id="fig|821.40.peg.1676"/>
<dbReference type="Pfam" id="PF13175">
    <property type="entry name" value="AAA_15"/>
    <property type="match status" value="1"/>
</dbReference>
<dbReference type="Proteomes" id="UP000095333">
    <property type="component" value="Unassembled WGS sequence"/>
</dbReference>
<dbReference type="InterPro" id="IPR051396">
    <property type="entry name" value="Bact_Antivir_Def_Nuclease"/>
</dbReference>
<evidence type="ECO:0000313" key="3">
    <source>
        <dbReference type="EMBL" id="CUO71399.1"/>
    </source>
</evidence>
<reference evidence="2 5" key="3">
    <citation type="journal article" date="2016" name="Genome Biol. Evol.">
        <title>Extensive mobilome-driven genome diversification in mouse gut-associated Bacteroides vulgatus mpk.</title>
        <authorList>
            <person name="Lange A."/>
            <person name="Beier S."/>
            <person name="Steimle A."/>
            <person name="Autenrieth I.B."/>
            <person name="Huson D.H."/>
            <person name="Frick J.S."/>
        </authorList>
    </citation>
    <scope>NUCLEOTIDE SEQUENCE [LARGE SCALE GENOMIC DNA]</scope>
    <source>
        <strain evidence="5">mpk</strain>
        <strain evidence="2">Mpk</strain>
    </source>
</reference>
<dbReference type="Proteomes" id="UP000061587">
    <property type="component" value="Chromosome"/>
</dbReference>
<organism evidence="2 5">
    <name type="scientific">Phocaeicola vulgatus</name>
    <name type="common">Bacteroides vulgatus</name>
    <dbReference type="NCBI Taxonomy" id="821"/>
    <lineage>
        <taxon>Bacteria</taxon>
        <taxon>Pseudomonadati</taxon>
        <taxon>Bacteroidota</taxon>
        <taxon>Bacteroidia</taxon>
        <taxon>Bacteroidales</taxon>
        <taxon>Bacteroidaceae</taxon>
        <taxon>Phocaeicola</taxon>
    </lineage>
</organism>
<protein>
    <submittedName>
        <fullName evidence="4">AAA family ATPase</fullName>
    </submittedName>
    <submittedName>
        <fullName evidence="2">ATP binding protein</fullName>
    </submittedName>
    <submittedName>
        <fullName evidence="3">Antigen PgaA</fullName>
    </submittedName>
</protein>
<dbReference type="InterPro" id="IPR027417">
    <property type="entry name" value="P-loop_NTPase"/>
</dbReference>
<feature type="domain" description="AAA+ ATPase" evidence="1">
    <location>
        <begin position="22"/>
        <end position="372"/>
    </location>
</feature>
<gene>
    <name evidence="2" type="ORF">BvMPK_1409</name>
    <name evidence="3" type="ORF">ERS852457_02597</name>
    <name evidence="4" type="ORF">KTG10_02565</name>
</gene>
<dbReference type="InterPro" id="IPR038729">
    <property type="entry name" value="Rad50/SbcC_AAA"/>
</dbReference>
<dbReference type="AlphaFoldDB" id="A0A0P0LI18"/>
<evidence type="ECO:0000259" key="1">
    <source>
        <dbReference type="SMART" id="SM00382"/>
    </source>
</evidence>
<sequence length="440" mass="51675">MLYQKLSIDNFLCFDHFDIQFAPGVSIIIGRNGAGKTTLIRAMVYSLYFMFTNDRSMGDDFLSAGNPDLKMKSIKYDEFHRRKDSEDVTADANFHGQITFQGENIEWDMYRRSTSGSSLNPSRYKPAYQHLMQLYRKYDELPLLAYFSDSFPHTLTNISSFAKQQMAANGKTLRNFGYYQWDNETACVEIWQRRLLNSMAKLKQLDDDTDTFTRNEVAFVTKKLTQFSLVLNSDICDTAFEIDRLFYLFDEEQKPELWLRLKSEQEIKFDRLPAGYKRLYSIVLDLAYRAYLLNRRIDVEPTGLVMIDEIDLHLHPSLETEIVKRFTLTFPKLQFIMTSHSPLIVSNLSPDEKQNKIFRLVAGEKQPHELPDLFGIDYDDVLLDWMGGIPRNEEVEFLQMAIKRAIQMENTQLFNMRRKELEKMLGEKKALQLINKWKEE</sequence>
<dbReference type="InterPro" id="IPR041685">
    <property type="entry name" value="AAA_GajA/Old/RecF-like"/>
</dbReference>
<dbReference type="EMBL" id="CYZI01000015">
    <property type="protein sequence ID" value="CUO71399.1"/>
    <property type="molecule type" value="Genomic_DNA"/>
</dbReference>
<evidence type="ECO:0000313" key="5">
    <source>
        <dbReference type="Proteomes" id="UP000061587"/>
    </source>
</evidence>